<keyword evidence="2" id="KW-1185">Reference proteome</keyword>
<dbReference type="Proteomes" id="UP000324222">
    <property type="component" value="Unassembled WGS sequence"/>
</dbReference>
<reference evidence="1 2" key="1">
    <citation type="submission" date="2019-05" db="EMBL/GenBank/DDBJ databases">
        <title>Another draft genome of Portunus trituberculatus and its Hox gene families provides insights of decapod evolution.</title>
        <authorList>
            <person name="Jeong J.-H."/>
            <person name="Song I."/>
            <person name="Kim S."/>
            <person name="Choi T."/>
            <person name="Kim D."/>
            <person name="Ryu S."/>
            <person name="Kim W."/>
        </authorList>
    </citation>
    <scope>NUCLEOTIDE SEQUENCE [LARGE SCALE GENOMIC DNA]</scope>
    <source>
        <tissue evidence="1">Muscle</tissue>
    </source>
</reference>
<accession>A0A5B7CI97</accession>
<protein>
    <submittedName>
        <fullName evidence="1">Uncharacterized protein</fullName>
    </submittedName>
</protein>
<dbReference type="AlphaFoldDB" id="A0A5B7CI97"/>
<dbReference type="EMBL" id="VSRR010000068">
    <property type="protein sequence ID" value="MPC09412.1"/>
    <property type="molecule type" value="Genomic_DNA"/>
</dbReference>
<name>A0A5B7CI97_PORTR</name>
<sequence>MRVDHASVGVKFFLVWHERRAWVGAASWNIARTEDLDLHASLSSQSNVAYYYLYRYQHRPLLGVSVSHLAHPPPCDIPAHLVYSTVTPTPTLPLSPHPQTHFSITPTYHLTTSVHQDTTSFAPATPSALQRPFTPLSTPCGVMALSAAPRQLILTSRPSLRKKIT</sequence>
<proteinExistence type="predicted"/>
<organism evidence="1 2">
    <name type="scientific">Portunus trituberculatus</name>
    <name type="common">Swimming crab</name>
    <name type="synonym">Neptunus trituberculatus</name>
    <dbReference type="NCBI Taxonomy" id="210409"/>
    <lineage>
        <taxon>Eukaryota</taxon>
        <taxon>Metazoa</taxon>
        <taxon>Ecdysozoa</taxon>
        <taxon>Arthropoda</taxon>
        <taxon>Crustacea</taxon>
        <taxon>Multicrustacea</taxon>
        <taxon>Malacostraca</taxon>
        <taxon>Eumalacostraca</taxon>
        <taxon>Eucarida</taxon>
        <taxon>Decapoda</taxon>
        <taxon>Pleocyemata</taxon>
        <taxon>Brachyura</taxon>
        <taxon>Eubrachyura</taxon>
        <taxon>Portunoidea</taxon>
        <taxon>Portunidae</taxon>
        <taxon>Portuninae</taxon>
        <taxon>Portunus</taxon>
    </lineage>
</organism>
<gene>
    <name evidence="1" type="ORF">E2C01_002022</name>
</gene>
<evidence type="ECO:0000313" key="1">
    <source>
        <dbReference type="EMBL" id="MPC09412.1"/>
    </source>
</evidence>
<comment type="caution">
    <text evidence="1">The sequence shown here is derived from an EMBL/GenBank/DDBJ whole genome shotgun (WGS) entry which is preliminary data.</text>
</comment>
<evidence type="ECO:0000313" key="2">
    <source>
        <dbReference type="Proteomes" id="UP000324222"/>
    </source>
</evidence>